<evidence type="ECO:0000313" key="5">
    <source>
        <dbReference type="Proteomes" id="UP000176609"/>
    </source>
</evidence>
<accession>A0A1F6AQF0</accession>
<dbReference type="Gene3D" id="3.40.50.720">
    <property type="entry name" value="NAD(P)-binding Rossmann-like Domain"/>
    <property type="match status" value="1"/>
</dbReference>
<organism evidence="4 5">
    <name type="scientific">Candidatus Gottesmanbacteria bacterium RIFCSPLOWO2_01_FULL_39_12b</name>
    <dbReference type="NCBI Taxonomy" id="1798388"/>
    <lineage>
        <taxon>Bacteria</taxon>
        <taxon>Candidatus Gottesmaniibacteriota</taxon>
    </lineage>
</organism>
<gene>
    <name evidence="4" type="ORF">A2960_02090</name>
</gene>
<protein>
    <recommendedName>
        <fullName evidence="3">Prephenate/arogenate dehydrogenase domain-containing protein</fullName>
    </recommendedName>
</protein>
<proteinExistence type="predicted"/>
<dbReference type="InterPro" id="IPR050812">
    <property type="entry name" value="Preph/Arog_dehydrog"/>
</dbReference>
<dbReference type="Pfam" id="PF02153">
    <property type="entry name" value="PDH_N"/>
    <property type="match status" value="1"/>
</dbReference>
<dbReference type="InterPro" id="IPR036291">
    <property type="entry name" value="NAD(P)-bd_dom_sf"/>
</dbReference>
<keyword evidence="2" id="KW-0175">Coiled coil</keyword>
<dbReference type="AlphaFoldDB" id="A0A1F6AQF0"/>
<sequence>MNKLPKRIVVVGLGLIGGSIVMGLKKRLNGDVEIIGVTKNEEIPLNSDLIIIATPITEIIKVLNKLDKILVKKTLVIDVGSTKKLICDHAANLKNKNLIFVGTHPMGGREQSGLSNADPNLFVNKTWVVSRKSLLINRLIELLGGKPVIISPDKHDKLVAFASHLSLITSSLLLTCVNRQKDRKTILQIASTGFRDTTRLASFSPKIKAEIVSTNKNNLLNVLSDLKNEMQIIKSRIEKEEWRLIEKYFEEGKQTRDNWLAHYFS</sequence>
<dbReference type="PANTHER" id="PTHR21363:SF0">
    <property type="entry name" value="PREPHENATE DEHYDROGENASE [NADP(+)]"/>
    <property type="match status" value="1"/>
</dbReference>
<dbReference type="PROSITE" id="PS51176">
    <property type="entry name" value="PDH_ADH"/>
    <property type="match status" value="1"/>
</dbReference>
<dbReference type="InterPro" id="IPR046825">
    <property type="entry name" value="PDH_C"/>
</dbReference>
<dbReference type="GO" id="GO:0004665">
    <property type="term" value="F:prephenate dehydrogenase (NADP+) activity"/>
    <property type="evidence" value="ECO:0007669"/>
    <property type="project" value="InterPro"/>
</dbReference>
<feature type="domain" description="Prephenate/arogenate dehydrogenase" evidence="3">
    <location>
        <begin position="6"/>
        <end position="265"/>
    </location>
</feature>
<dbReference type="EMBL" id="MFJR01000007">
    <property type="protein sequence ID" value="OGG26915.1"/>
    <property type="molecule type" value="Genomic_DNA"/>
</dbReference>
<reference evidence="4 5" key="1">
    <citation type="journal article" date="2016" name="Nat. Commun.">
        <title>Thousands of microbial genomes shed light on interconnected biogeochemical processes in an aquifer system.</title>
        <authorList>
            <person name="Anantharaman K."/>
            <person name="Brown C.T."/>
            <person name="Hug L.A."/>
            <person name="Sharon I."/>
            <person name="Castelle C.J."/>
            <person name="Probst A.J."/>
            <person name="Thomas B.C."/>
            <person name="Singh A."/>
            <person name="Wilkins M.J."/>
            <person name="Karaoz U."/>
            <person name="Brodie E.L."/>
            <person name="Williams K.H."/>
            <person name="Hubbard S.S."/>
            <person name="Banfield J.F."/>
        </authorList>
    </citation>
    <scope>NUCLEOTIDE SEQUENCE [LARGE SCALE GENOMIC DNA]</scope>
</reference>
<comment type="caution">
    <text evidence="4">The sequence shown here is derived from an EMBL/GenBank/DDBJ whole genome shotgun (WGS) entry which is preliminary data.</text>
</comment>
<evidence type="ECO:0000259" key="3">
    <source>
        <dbReference type="PROSITE" id="PS51176"/>
    </source>
</evidence>
<dbReference type="SUPFAM" id="SSF51735">
    <property type="entry name" value="NAD(P)-binding Rossmann-fold domains"/>
    <property type="match status" value="1"/>
</dbReference>
<dbReference type="GO" id="GO:0070403">
    <property type="term" value="F:NAD+ binding"/>
    <property type="evidence" value="ECO:0007669"/>
    <property type="project" value="InterPro"/>
</dbReference>
<dbReference type="GO" id="GO:0008977">
    <property type="term" value="F:prephenate dehydrogenase (NAD+) activity"/>
    <property type="evidence" value="ECO:0007669"/>
    <property type="project" value="InterPro"/>
</dbReference>
<dbReference type="PANTHER" id="PTHR21363">
    <property type="entry name" value="PREPHENATE DEHYDROGENASE"/>
    <property type="match status" value="1"/>
</dbReference>
<dbReference type="Pfam" id="PF20463">
    <property type="entry name" value="PDH_C"/>
    <property type="match status" value="1"/>
</dbReference>
<dbReference type="InterPro" id="IPR046826">
    <property type="entry name" value="PDH_N"/>
</dbReference>
<dbReference type="InterPro" id="IPR008927">
    <property type="entry name" value="6-PGluconate_DH-like_C_sf"/>
</dbReference>
<dbReference type="InterPro" id="IPR003099">
    <property type="entry name" value="Prephen_DH"/>
</dbReference>
<dbReference type="SUPFAM" id="SSF48179">
    <property type="entry name" value="6-phosphogluconate dehydrogenase C-terminal domain-like"/>
    <property type="match status" value="1"/>
</dbReference>
<feature type="coiled-coil region" evidence="2">
    <location>
        <begin position="216"/>
        <end position="243"/>
    </location>
</feature>
<dbReference type="Gene3D" id="1.10.3660.10">
    <property type="entry name" value="6-phosphogluconate dehydrogenase C-terminal like domain"/>
    <property type="match status" value="1"/>
</dbReference>
<keyword evidence="1" id="KW-0560">Oxidoreductase</keyword>
<evidence type="ECO:0000256" key="2">
    <source>
        <dbReference type="SAM" id="Coils"/>
    </source>
</evidence>
<dbReference type="GO" id="GO:0006571">
    <property type="term" value="P:tyrosine biosynthetic process"/>
    <property type="evidence" value="ECO:0007669"/>
    <property type="project" value="InterPro"/>
</dbReference>
<evidence type="ECO:0000256" key="1">
    <source>
        <dbReference type="ARBA" id="ARBA00023002"/>
    </source>
</evidence>
<evidence type="ECO:0000313" key="4">
    <source>
        <dbReference type="EMBL" id="OGG26915.1"/>
    </source>
</evidence>
<dbReference type="Proteomes" id="UP000176609">
    <property type="component" value="Unassembled WGS sequence"/>
</dbReference>
<name>A0A1F6AQF0_9BACT</name>